<evidence type="ECO:0000256" key="1">
    <source>
        <dbReference type="SAM" id="MobiDB-lite"/>
    </source>
</evidence>
<dbReference type="AlphaFoldDB" id="A0A5B7IC70"/>
<name>A0A5B7IC70_PORTR</name>
<comment type="caution">
    <text evidence="2">The sequence shown here is derived from an EMBL/GenBank/DDBJ whole genome shotgun (WGS) entry which is preliminary data.</text>
</comment>
<organism evidence="2 3">
    <name type="scientific">Portunus trituberculatus</name>
    <name type="common">Swimming crab</name>
    <name type="synonym">Neptunus trituberculatus</name>
    <dbReference type="NCBI Taxonomy" id="210409"/>
    <lineage>
        <taxon>Eukaryota</taxon>
        <taxon>Metazoa</taxon>
        <taxon>Ecdysozoa</taxon>
        <taxon>Arthropoda</taxon>
        <taxon>Crustacea</taxon>
        <taxon>Multicrustacea</taxon>
        <taxon>Malacostraca</taxon>
        <taxon>Eumalacostraca</taxon>
        <taxon>Eucarida</taxon>
        <taxon>Decapoda</taxon>
        <taxon>Pleocyemata</taxon>
        <taxon>Brachyura</taxon>
        <taxon>Eubrachyura</taxon>
        <taxon>Portunoidea</taxon>
        <taxon>Portunidae</taxon>
        <taxon>Portuninae</taxon>
        <taxon>Portunus</taxon>
    </lineage>
</organism>
<evidence type="ECO:0000313" key="3">
    <source>
        <dbReference type="Proteomes" id="UP000324222"/>
    </source>
</evidence>
<sequence>MRKKTSPCVQQNKTRKSSPFGRVPRQSGVRPFNTCRAVIG</sequence>
<proteinExistence type="predicted"/>
<protein>
    <submittedName>
        <fullName evidence="2">Uncharacterized protein</fullName>
    </submittedName>
</protein>
<reference evidence="2 3" key="1">
    <citation type="submission" date="2019-05" db="EMBL/GenBank/DDBJ databases">
        <title>Another draft genome of Portunus trituberculatus and its Hox gene families provides insights of decapod evolution.</title>
        <authorList>
            <person name="Jeong J.-H."/>
            <person name="Song I."/>
            <person name="Kim S."/>
            <person name="Choi T."/>
            <person name="Kim D."/>
            <person name="Ryu S."/>
            <person name="Kim W."/>
        </authorList>
    </citation>
    <scope>NUCLEOTIDE SEQUENCE [LARGE SCALE GENOMIC DNA]</scope>
    <source>
        <tissue evidence="2">Muscle</tissue>
    </source>
</reference>
<dbReference type="EMBL" id="VSRR010061350">
    <property type="protein sequence ID" value="MPC83041.1"/>
    <property type="molecule type" value="Genomic_DNA"/>
</dbReference>
<feature type="region of interest" description="Disordered" evidence="1">
    <location>
        <begin position="1"/>
        <end position="28"/>
    </location>
</feature>
<accession>A0A5B7IC70</accession>
<keyword evidence="3" id="KW-1185">Reference proteome</keyword>
<evidence type="ECO:0000313" key="2">
    <source>
        <dbReference type="EMBL" id="MPC83041.1"/>
    </source>
</evidence>
<gene>
    <name evidence="2" type="ORF">E2C01_077731</name>
</gene>
<dbReference type="Proteomes" id="UP000324222">
    <property type="component" value="Unassembled WGS sequence"/>
</dbReference>